<comment type="caution">
    <text evidence="3">The sequence shown here is derived from an EMBL/GenBank/DDBJ whole genome shotgun (WGS) entry which is preliminary data.</text>
</comment>
<evidence type="ECO:0000313" key="2">
    <source>
        <dbReference type="EMBL" id="CAF1567510.1"/>
    </source>
</evidence>
<dbReference type="EMBL" id="CAJNOU010014057">
    <property type="protein sequence ID" value="CAF1567510.1"/>
    <property type="molecule type" value="Genomic_DNA"/>
</dbReference>
<name>A0A820HGQ8_9BILA</name>
<reference evidence="3" key="1">
    <citation type="submission" date="2021-02" db="EMBL/GenBank/DDBJ databases">
        <authorList>
            <person name="Nowell W R."/>
        </authorList>
    </citation>
    <scope>NUCLEOTIDE SEQUENCE</scope>
</reference>
<sequence length="64" mass="7528">YGNKPPIILKVIKFLEENRSKLNGQILNDYIDKCLKKSDCLCRLENQQSDIDYFDNLEKDLFSS</sequence>
<protein>
    <submittedName>
        <fullName evidence="3">Uncharacterized protein</fullName>
    </submittedName>
</protein>
<dbReference type="EMBL" id="CAJOAX010044692">
    <property type="protein sequence ID" value="CAF4293202.1"/>
    <property type="molecule type" value="Genomic_DNA"/>
</dbReference>
<evidence type="ECO:0000313" key="4">
    <source>
        <dbReference type="Proteomes" id="UP000663823"/>
    </source>
</evidence>
<gene>
    <name evidence="3" type="ORF">OTI717_LOCUS41800</name>
    <name evidence="2" type="ORF">SEV965_LOCUS39435</name>
    <name evidence="1" type="ORF">ZHD862_LOCUS38642</name>
</gene>
<evidence type="ECO:0000313" key="1">
    <source>
        <dbReference type="EMBL" id="CAF1528143.1"/>
    </source>
</evidence>
<proteinExistence type="predicted"/>
<feature type="non-terminal residue" evidence="3">
    <location>
        <position position="1"/>
    </location>
</feature>
<dbReference type="AlphaFoldDB" id="A0A820HGQ8"/>
<accession>A0A820HGQ8</accession>
<dbReference type="EMBL" id="CAJNOT010009969">
    <property type="protein sequence ID" value="CAF1528143.1"/>
    <property type="molecule type" value="Genomic_DNA"/>
</dbReference>
<dbReference type="Proteomes" id="UP000663864">
    <property type="component" value="Unassembled WGS sequence"/>
</dbReference>
<evidence type="ECO:0000313" key="3">
    <source>
        <dbReference type="EMBL" id="CAF4293202.1"/>
    </source>
</evidence>
<organism evidence="3 4">
    <name type="scientific">Rotaria sordida</name>
    <dbReference type="NCBI Taxonomy" id="392033"/>
    <lineage>
        <taxon>Eukaryota</taxon>
        <taxon>Metazoa</taxon>
        <taxon>Spiralia</taxon>
        <taxon>Gnathifera</taxon>
        <taxon>Rotifera</taxon>
        <taxon>Eurotatoria</taxon>
        <taxon>Bdelloidea</taxon>
        <taxon>Philodinida</taxon>
        <taxon>Philodinidae</taxon>
        <taxon>Rotaria</taxon>
    </lineage>
</organism>
<dbReference type="Proteomes" id="UP000663823">
    <property type="component" value="Unassembled WGS sequence"/>
</dbReference>
<dbReference type="Proteomes" id="UP000663889">
    <property type="component" value="Unassembled WGS sequence"/>
</dbReference>